<dbReference type="Proteomes" id="UP001438707">
    <property type="component" value="Unassembled WGS sequence"/>
</dbReference>
<dbReference type="GO" id="GO:0009535">
    <property type="term" value="C:chloroplast thylakoid membrane"/>
    <property type="evidence" value="ECO:0007669"/>
    <property type="project" value="TreeGrafter"/>
</dbReference>
<evidence type="ECO:0000256" key="6">
    <source>
        <dbReference type="RuleBase" id="RU365102"/>
    </source>
</evidence>
<evidence type="ECO:0000256" key="3">
    <source>
        <dbReference type="ARBA" id="ARBA00022692"/>
    </source>
</evidence>
<dbReference type="GO" id="GO:0015085">
    <property type="term" value="F:calcium ion transmembrane transporter activity"/>
    <property type="evidence" value="ECO:0007669"/>
    <property type="project" value="TreeGrafter"/>
</dbReference>
<feature type="transmembrane region" description="Helical" evidence="6">
    <location>
        <begin position="110"/>
        <end position="130"/>
    </location>
</feature>
<comment type="subcellular location">
    <subcellularLocation>
        <location evidence="1 6">Membrane</location>
        <topology evidence="1 6">Multi-pass membrane protein</topology>
    </subcellularLocation>
</comment>
<evidence type="ECO:0000313" key="8">
    <source>
        <dbReference type="EMBL" id="KAK9833858.1"/>
    </source>
</evidence>
<accession>A0AAW1RJM8</accession>
<dbReference type="GO" id="GO:0032468">
    <property type="term" value="P:Golgi calcium ion homeostasis"/>
    <property type="evidence" value="ECO:0007669"/>
    <property type="project" value="TreeGrafter"/>
</dbReference>
<reference evidence="8 9" key="1">
    <citation type="journal article" date="2024" name="Nat. Commun.">
        <title>Phylogenomics reveals the evolutionary origins of lichenization in chlorophyte algae.</title>
        <authorList>
            <person name="Puginier C."/>
            <person name="Libourel C."/>
            <person name="Otte J."/>
            <person name="Skaloud P."/>
            <person name="Haon M."/>
            <person name="Grisel S."/>
            <person name="Petersen M."/>
            <person name="Berrin J.G."/>
            <person name="Delaux P.M."/>
            <person name="Dal Grande F."/>
            <person name="Keller J."/>
        </authorList>
    </citation>
    <scope>NUCLEOTIDE SEQUENCE [LARGE SCALE GENOMIC DNA]</scope>
    <source>
        <strain evidence="8 9">SAG 2145</strain>
    </source>
</reference>
<evidence type="ECO:0000313" key="9">
    <source>
        <dbReference type="Proteomes" id="UP001438707"/>
    </source>
</evidence>
<feature type="transmembrane region" description="Helical" evidence="6">
    <location>
        <begin position="335"/>
        <end position="356"/>
    </location>
</feature>
<evidence type="ECO:0000256" key="2">
    <source>
        <dbReference type="ARBA" id="ARBA00009190"/>
    </source>
</evidence>
<evidence type="ECO:0000256" key="7">
    <source>
        <dbReference type="SAM" id="MobiDB-lite"/>
    </source>
</evidence>
<comment type="caution">
    <text evidence="8">The sequence shown here is derived from an EMBL/GenBank/DDBJ whole genome shotgun (WGS) entry which is preliminary data.</text>
</comment>
<feature type="transmembrane region" description="Helical" evidence="6">
    <location>
        <begin position="186"/>
        <end position="206"/>
    </location>
</feature>
<feature type="region of interest" description="Disordered" evidence="7">
    <location>
        <begin position="246"/>
        <end position="266"/>
    </location>
</feature>
<evidence type="ECO:0000256" key="4">
    <source>
        <dbReference type="ARBA" id="ARBA00022989"/>
    </source>
</evidence>
<protein>
    <recommendedName>
        <fullName evidence="6">GDT1 family protein</fullName>
    </recommendedName>
</protein>
<name>A0AAW1RJM8_9CHLO</name>
<evidence type="ECO:0000256" key="1">
    <source>
        <dbReference type="ARBA" id="ARBA00004141"/>
    </source>
</evidence>
<evidence type="ECO:0000256" key="5">
    <source>
        <dbReference type="ARBA" id="ARBA00023136"/>
    </source>
</evidence>
<dbReference type="GO" id="GO:0005794">
    <property type="term" value="C:Golgi apparatus"/>
    <property type="evidence" value="ECO:0007669"/>
    <property type="project" value="TreeGrafter"/>
</dbReference>
<gene>
    <name evidence="8" type="ORF">WJX74_008088</name>
</gene>
<sequence length="359" mass="37452">MLQTSLLETQAKIPLLRRVKAPQQPPSHLQRDRRTPVRGTGLQRCLAKQQQQKESSETARQVSQAAETAGKVRTFLGGEGQQAASSNRNTSLPAPEDVPDRAKQAGISPLILGGAGLIALSGLGLGLTSVTPDSVSTLAESSQDMVHQSPLSEGFVSAFLLILFSELGDKTFFIAVLLALKHSKSVVFAGSFGALAVMTVISVGLGEFLHQLDDKLPNSPVPVDDVLAVVLLVFFGIQTLRDAIESTQKSDEERGEAEESVASLGGGSTSGLLLSTFALVFAAEWGDKSFLATIALSAASSPLGVVLGAVSGHGVATGIAVVGGSVLSKYLSERVLQYAGGSLFLVFAAVTIVDIFKQL</sequence>
<feature type="region of interest" description="Disordered" evidence="7">
    <location>
        <begin position="79"/>
        <end position="101"/>
    </location>
</feature>
<organism evidence="8 9">
    <name type="scientific">Apatococcus lobatus</name>
    <dbReference type="NCBI Taxonomy" id="904363"/>
    <lineage>
        <taxon>Eukaryota</taxon>
        <taxon>Viridiplantae</taxon>
        <taxon>Chlorophyta</taxon>
        <taxon>core chlorophytes</taxon>
        <taxon>Trebouxiophyceae</taxon>
        <taxon>Chlorellales</taxon>
        <taxon>Chlorellaceae</taxon>
        <taxon>Apatococcus</taxon>
    </lineage>
</organism>
<dbReference type="PANTHER" id="PTHR12608">
    <property type="entry name" value="TRANSMEMBRANE PROTEIN HTP-1 RELATED"/>
    <property type="match status" value="1"/>
</dbReference>
<dbReference type="GO" id="GO:0032472">
    <property type="term" value="P:Golgi calcium ion transport"/>
    <property type="evidence" value="ECO:0007669"/>
    <property type="project" value="TreeGrafter"/>
</dbReference>
<feature type="compositionally biased region" description="Polar residues" evidence="7">
    <location>
        <begin position="82"/>
        <end position="92"/>
    </location>
</feature>
<keyword evidence="9" id="KW-1185">Reference proteome</keyword>
<dbReference type="PROSITE" id="PS01214">
    <property type="entry name" value="UPF0016"/>
    <property type="match status" value="1"/>
</dbReference>
<dbReference type="AlphaFoldDB" id="A0AAW1RJM8"/>
<keyword evidence="4 6" id="KW-1133">Transmembrane helix</keyword>
<feature type="region of interest" description="Disordered" evidence="7">
    <location>
        <begin position="17"/>
        <end position="66"/>
    </location>
</feature>
<feature type="compositionally biased region" description="Polar residues" evidence="7">
    <location>
        <begin position="48"/>
        <end position="66"/>
    </location>
</feature>
<dbReference type="InterPro" id="IPR049555">
    <property type="entry name" value="GDT1-like_CS"/>
</dbReference>
<dbReference type="InterPro" id="IPR001727">
    <property type="entry name" value="GDT1-like"/>
</dbReference>
<keyword evidence="3 6" id="KW-0812">Transmembrane</keyword>
<dbReference type="GO" id="GO:0005384">
    <property type="term" value="F:manganese ion transmembrane transporter activity"/>
    <property type="evidence" value="ECO:0007669"/>
    <property type="project" value="TreeGrafter"/>
</dbReference>
<feature type="transmembrane region" description="Helical" evidence="6">
    <location>
        <begin position="303"/>
        <end position="323"/>
    </location>
</feature>
<comment type="similarity">
    <text evidence="2 6">Belongs to the GDT1 family.</text>
</comment>
<feature type="transmembrane region" description="Helical" evidence="6">
    <location>
        <begin position="155"/>
        <end position="179"/>
    </location>
</feature>
<dbReference type="Pfam" id="PF01169">
    <property type="entry name" value="GDT1"/>
    <property type="match status" value="2"/>
</dbReference>
<feature type="transmembrane region" description="Helical" evidence="6">
    <location>
        <begin position="264"/>
        <end position="283"/>
    </location>
</feature>
<keyword evidence="5 6" id="KW-0472">Membrane</keyword>
<dbReference type="EMBL" id="JALJOS010000010">
    <property type="protein sequence ID" value="KAK9833858.1"/>
    <property type="molecule type" value="Genomic_DNA"/>
</dbReference>
<proteinExistence type="inferred from homology"/>
<feature type="transmembrane region" description="Helical" evidence="6">
    <location>
        <begin position="226"/>
        <end position="244"/>
    </location>
</feature>
<dbReference type="PANTHER" id="PTHR12608:SF6">
    <property type="entry name" value="PROTEIN PAM71, CHLOROPLASTIC"/>
    <property type="match status" value="1"/>
</dbReference>